<feature type="compositionally biased region" description="Basic and acidic residues" evidence="2">
    <location>
        <begin position="597"/>
        <end position="606"/>
    </location>
</feature>
<keyword evidence="1" id="KW-0175">Coiled coil</keyword>
<accession>A0ABQ5KH20</accession>
<evidence type="ECO:0000256" key="1">
    <source>
        <dbReference type="SAM" id="Coils"/>
    </source>
</evidence>
<organism evidence="3 4">
    <name type="scientific">Aduncisulcus paluster</name>
    <dbReference type="NCBI Taxonomy" id="2918883"/>
    <lineage>
        <taxon>Eukaryota</taxon>
        <taxon>Metamonada</taxon>
        <taxon>Carpediemonas-like organisms</taxon>
        <taxon>Aduncisulcus</taxon>
    </lineage>
</organism>
<reference evidence="3" key="1">
    <citation type="submission" date="2022-03" db="EMBL/GenBank/DDBJ databases">
        <title>Draft genome sequence of Aduncisulcus paluster, a free-living microaerophilic Fornicata.</title>
        <authorList>
            <person name="Yuyama I."/>
            <person name="Kume K."/>
            <person name="Tamura T."/>
            <person name="Inagaki Y."/>
            <person name="Hashimoto T."/>
        </authorList>
    </citation>
    <scope>NUCLEOTIDE SEQUENCE</scope>
    <source>
        <strain evidence="3">NY0171</strain>
    </source>
</reference>
<feature type="compositionally biased region" description="Polar residues" evidence="2">
    <location>
        <begin position="570"/>
        <end position="590"/>
    </location>
</feature>
<feature type="region of interest" description="Disordered" evidence="2">
    <location>
        <begin position="297"/>
        <end position="374"/>
    </location>
</feature>
<feature type="compositionally biased region" description="Basic and acidic residues" evidence="2">
    <location>
        <begin position="338"/>
        <end position="374"/>
    </location>
</feature>
<keyword evidence="4" id="KW-1185">Reference proteome</keyword>
<dbReference type="Proteomes" id="UP001057375">
    <property type="component" value="Unassembled WGS sequence"/>
</dbReference>
<sequence>MSYHRYGGSRPQRPPERCIQIQDAVTGVSPPPFLGKQTYHPNNPSLLVNGVKKHCHTDFEKDNSFYIYFNKLSFGPFPHPISIQSIFWRLATTPKHGQYPYIFHFLFYTDPPGKTSLAYDEDATVIYKFPFRVPVLSTDWFICPIKLDNVRKIEMIGERNWKIALQVHQGPPPIPPPPVDEEEELASLNDWGRQVYRQIAISCIRIVKSRRRESWSSYDYLKDKEEEEEEEEKKRHEVELKRKEERSKKVEQRKEEEEKKRREFEDERRKLEEKIRKEKEEENRKRIEETIRKELEEKEEKKRKEEEEKKRKEEEKRREKEEERKKRRRRKKTKGRRKEKEGRRDKKEERRGTLTSVKEREEERAKEEKKKSKKFKEIYKSISEIEKSISKIKEIDRMKRRDYDLHISELTHSLTSLRGEVFITQKEERKKHTLELQAQQEMFRRILLKCEDSIENQRKLFIDFEKKVKNQEDLLRSQMEFYKLQSEELQSEKDRILSKMKIFEVKWESQKKTVDSIVKIQEEQAYKIQRHSQQFHERKSVEEMLHSQIAMSSASTRKRRYFSPSSYIGSQLLSPGTSPSYVSPVQSDNTPRLPIIPKDKSEKEKR</sequence>
<gene>
    <name evidence="3" type="ORF">ADUPG1_006146</name>
</gene>
<evidence type="ECO:0000313" key="4">
    <source>
        <dbReference type="Proteomes" id="UP001057375"/>
    </source>
</evidence>
<feature type="compositionally biased region" description="Basic residues" evidence="2">
    <location>
        <begin position="325"/>
        <end position="337"/>
    </location>
</feature>
<evidence type="ECO:0000256" key="2">
    <source>
        <dbReference type="SAM" id="MobiDB-lite"/>
    </source>
</evidence>
<feature type="compositionally biased region" description="Basic and acidic residues" evidence="2">
    <location>
        <begin position="297"/>
        <end position="324"/>
    </location>
</feature>
<protein>
    <submittedName>
        <fullName evidence="3">Uncharacterized protein</fullName>
    </submittedName>
</protein>
<feature type="region of interest" description="Disordered" evidence="2">
    <location>
        <begin position="570"/>
        <end position="606"/>
    </location>
</feature>
<feature type="coiled-coil region" evidence="1">
    <location>
        <begin position="472"/>
        <end position="499"/>
    </location>
</feature>
<feature type="region of interest" description="Disordered" evidence="2">
    <location>
        <begin position="231"/>
        <end position="269"/>
    </location>
</feature>
<proteinExistence type="predicted"/>
<evidence type="ECO:0000313" key="3">
    <source>
        <dbReference type="EMBL" id="GKT31796.1"/>
    </source>
</evidence>
<dbReference type="EMBL" id="BQXS01009742">
    <property type="protein sequence ID" value="GKT31796.1"/>
    <property type="molecule type" value="Genomic_DNA"/>
</dbReference>
<feature type="compositionally biased region" description="Basic and acidic residues" evidence="2">
    <location>
        <begin position="232"/>
        <end position="269"/>
    </location>
</feature>
<name>A0ABQ5KH20_9EUKA</name>
<comment type="caution">
    <text evidence="3">The sequence shown here is derived from an EMBL/GenBank/DDBJ whole genome shotgun (WGS) entry which is preliminary data.</text>
</comment>